<sequence length="616" mass="68940">MRAHALQDAAALQLHGFPFGGLGRAAVLQRHQQGEDGAFRAHSESPRISCTPSLQHSAEKNLIRARWGKDTIISSGSADHMAYILDARDSKVLYQLPGHIGSVNEVVLHPSEPIAVSCFSTSFLSRPRPRPAWSWPRQQRASRQAALRHPPAPPAPCARPPSQGTSAAPACTARIPHPRSAPQRRPASCRSPGWCRPQGGRAPSPPSPGARTPAAPGASWDASSSLRLFVRTLRRLTSGQVPADQPHRRAGESRFAPTGVGDVGQPENQPLHGVPHSGPVQLADNCDQLVRLLQLPAVDLPAELLNKLLQRLRQSQIEVRTQFTHIFQQRRNVFGMPPQRTHVMPEERGGDLPEVRYVHQHKIRTQPPRRHDHQPQGLLDGPDVAFVDFLEQHLEHAPQRREVDYNPRLPPFAPFKGGTQELKRPQQLFRRTQFQLCNKAIPRNAQLPTFHHVLHVRRYERRQRPGVLLRHFTQVVQHQTRCLLHRNLLTVISTNPADVLVGGALQNAHLVEIRRVLRLVTLKRPRGAGPLQQQQHQLLGVRAVRRRQHELEGAIRQALVALDHRRDSGVQNKPKRLLQRAPHVLCNQRRFPLHAISLTPLPGLPPMPPACPAPWL</sequence>
<organism evidence="4 5">
    <name type="scientific">Babesia caballi</name>
    <dbReference type="NCBI Taxonomy" id="5871"/>
    <lineage>
        <taxon>Eukaryota</taxon>
        <taxon>Sar</taxon>
        <taxon>Alveolata</taxon>
        <taxon>Apicomplexa</taxon>
        <taxon>Aconoidasida</taxon>
        <taxon>Piroplasmida</taxon>
        <taxon>Babesiidae</taxon>
        <taxon>Babesia</taxon>
    </lineage>
</organism>
<dbReference type="EMBL" id="BPLF01000003">
    <property type="protein sequence ID" value="GIX64386.1"/>
    <property type="molecule type" value="Genomic_DNA"/>
</dbReference>
<dbReference type="PANTHER" id="PTHR44006:SF1">
    <property type="entry name" value="U5 SMALL NUCLEAR RIBONUCLEOPROTEIN 40 KDA PROTEIN"/>
    <property type="match status" value="1"/>
</dbReference>
<dbReference type="InterPro" id="IPR052234">
    <property type="entry name" value="U5_snRNP_Component"/>
</dbReference>
<keyword evidence="5" id="KW-1185">Reference proteome</keyword>
<keyword evidence="2" id="KW-0677">Repeat</keyword>
<protein>
    <submittedName>
        <fullName evidence="4">U5 snRNP-specific subunit</fullName>
    </submittedName>
</protein>
<feature type="compositionally biased region" description="Low complexity" evidence="3">
    <location>
        <begin position="209"/>
        <end position="221"/>
    </location>
</feature>
<evidence type="ECO:0000313" key="4">
    <source>
        <dbReference type="EMBL" id="GIX64386.1"/>
    </source>
</evidence>
<evidence type="ECO:0000256" key="2">
    <source>
        <dbReference type="ARBA" id="ARBA00022737"/>
    </source>
</evidence>
<feature type="region of interest" description="Disordered" evidence="3">
    <location>
        <begin position="124"/>
        <end position="221"/>
    </location>
</feature>
<dbReference type="SUPFAM" id="SSF50978">
    <property type="entry name" value="WD40 repeat-like"/>
    <property type="match status" value="1"/>
</dbReference>
<dbReference type="GO" id="GO:0071013">
    <property type="term" value="C:catalytic step 2 spliceosome"/>
    <property type="evidence" value="ECO:0007669"/>
    <property type="project" value="TreeGrafter"/>
</dbReference>
<dbReference type="InterPro" id="IPR015943">
    <property type="entry name" value="WD40/YVTN_repeat-like_dom_sf"/>
</dbReference>
<evidence type="ECO:0000256" key="3">
    <source>
        <dbReference type="SAM" id="MobiDB-lite"/>
    </source>
</evidence>
<dbReference type="PANTHER" id="PTHR44006">
    <property type="entry name" value="U5 SMALL NUCLEAR RIBONUCLEOPROTEIN 40 KDA PROTEIN"/>
    <property type="match status" value="1"/>
</dbReference>
<reference evidence="4 5" key="1">
    <citation type="submission" date="2021-06" db="EMBL/GenBank/DDBJ databases">
        <title>Genome sequence of Babesia caballi.</title>
        <authorList>
            <person name="Yamagishi J."/>
            <person name="Kidaka T."/>
            <person name="Ochi A."/>
        </authorList>
    </citation>
    <scope>NUCLEOTIDE SEQUENCE [LARGE SCALE GENOMIC DNA]</scope>
    <source>
        <strain evidence="4">USDA-D6B2</strain>
    </source>
</reference>
<gene>
    <name evidence="4" type="ORF">BcabD6B2_38210</name>
</gene>
<dbReference type="InterPro" id="IPR036322">
    <property type="entry name" value="WD40_repeat_dom_sf"/>
</dbReference>
<proteinExistence type="predicted"/>
<name>A0AAV4LX13_BABCB</name>
<dbReference type="GO" id="GO:0003723">
    <property type="term" value="F:RNA binding"/>
    <property type="evidence" value="ECO:0007669"/>
    <property type="project" value="TreeGrafter"/>
</dbReference>
<evidence type="ECO:0000313" key="5">
    <source>
        <dbReference type="Proteomes" id="UP001497744"/>
    </source>
</evidence>
<dbReference type="Proteomes" id="UP001497744">
    <property type="component" value="Unassembled WGS sequence"/>
</dbReference>
<dbReference type="GeneID" id="94195867"/>
<feature type="compositionally biased region" description="Pro residues" evidence="3">
    <location>
        <begin position="150"/>
        <end position="159"/>
    </location>
</feature>
<keyword evidence="1" id="KW-0853">WD repeat</keyword>
<accession>A0AAV4LX13</accession>
<dbReference type="AlphaFoldDB" id="A0AAV4LX13"/>
<comment type="caution">
    <text evidence="4">The sequence shown here is derived from an EMBL/GenBank/DDBJ whole genome shotgun (WGS) entry which is preliminary data.</text>
</comment>
<feature type="compositionally biased region" description="Low complexity" evidence="3">
    <location>
        <begin position="131"/>
        <end position="149"/>
    </location>
</feature>
<dbReference type="RefSeq" id="XP_067716455.1">
    <property type="nucleotide sequence ID" value="XM_067860354.1"/>
</dbReference>
<evidence type="ECO:0000256" key="1">
    <source>
        <dbReference type="ARBA" id="ARBA00022574"/>
    </source>
</evidence>
<dbReference type="Gene3D" id="2.130.10.10">
    <property type="entry name" value="YVTN repeat-like/Quinoprotein amine dehydrogenase"/>
    <property type="match status" value="1"/>
</dbReference>